<protein>
    <submittedName>
        <fullName evidence="3">Uncharacterized protein</fullName>
    </submittedName>
</protein>
<keyword evidence="4" id="KW-1185">Reference proteome</keyword>
<feature type="transmembrane region" description="Helical" evidence="1">
    <location>
        <begin position="34"/>
        <end position="53"/>
    </location>
</feature>
<dbReference type="RefSeq" id="WP_077022539.1">
    <property type="nucleotide sequence ID" value="NZ_CP017641.1"/>
</dbReference>
<dbReference type="EMBL" id="CP017641">
    <property type="protein sequence ID" value="APZ90682.1"/>
    <property type="molecule type" value="Genomic_DNA"/>
</dbReference>
<evidence type="ECO:0000313" key="3">
    <source>
        <dbReference type="EMBL" id="APZ90682.1"/>
    </source>
</evidence>
<keyword evidence="1" id="KW-1133">Transmembrane helix</keyword>
<feature type="signal peptide" evidence="2">
    <location>
        <begin position="1"/>
        <end position="22"/>
    </location>
</feature>
<sequence precursor="true">MKRSTVLTVLTLAMAFSSASTAKACCYIPWLDPFAWLGFYGCGYGCGGGYGAWGGGYGGGYARYAPPVYNTYQPQVYSGYAAPQMAYPVAPASDCGCTGSAGVGVPQVPMMIQPQAMAPTMQAVQVPVTTYRAVTQYVPQTTYQTQYRYSTQPSTMAYTTPTYSAGVYPGATYSAAQAPVYSQPMLQSAPSIASPAHSGEYMGEVEYPTQSSMAPIIPNSHSGTTPVRAATYGVTPRAARTFPASIR</sequence>
<evidence type="ECO:0000256" key="2">
    <source>
        <dbReference type="SAM" id="SignalP"/>
    </source>
</evidence>
<name>A0A1P8W9G0_9PLAN</name>
<keyword evidence="2" id="KW-0732">Signal</keyword>
<evidence type="ECO:0000256" key="1">
    <source>
        <dbReference type="SAM" id="Phobius"/>
    </source>
</evidence>
<keyword evidence="1" id="KW-0812">Transmembrane</keyword>
<evidence type="ECO:0000313" key="4">
    <source>
        <dbReference type="Proteomes" id="UP000187735"/>
    </source>
</evidence>
<gene>
    <name evidence="3" type="ORF">Fuma_00263</name>
</gene>
<accession>A0A1P8W9G0</accession>
<dbReference type="AlphaFoldDB" id="A0A1P8W9G0"/>
<proteinExistence type="predicted"/>
<reference evidence="3 4" key="1">
    <citation type="journal article" date="2016" name="Front. Microbiol.">
        <title>Fuerstia marisgermanicae gen. nov., sp. nov., an Unusual Member of the Phylum Planctomycetes from the German Wadden Sea.</title>
        <authorList>
            <person name="Kohn T."/>
            <person name="Heuer A."/>
            <person name="Jogler M."/>
            <person name="Vollmers J."/>
            <person name="Boedeker C."/>
            <person name="Bunk B."/>
            <person name="Rast P."/>
            <person name="Borchert D."/>
            <person name="Glockner I."/>
            <person name="Freese H.M."/>
            <person name="Klenk H.P."/>
            <person name="Overmann J."/>
            <person name="Kaster A.K."/>
            <person name="Rohde M."/>
            <person name="Wiegand S."/>
            <person name="Jogler C."/>
        </authorList>
    </citation>
    <scope>NUCLEOTIDE SEQUENCE [LARGE SCALE GENOMIC DNA]</scope>
    <source>
        <strain evidence="3 4">NH11</strain>
    </source>
</reference>
<keyword evidence="1" id="KW-0472">Membrane</keyword>
<dbReference type="Proteomes" id="UP000187735">
    <property type="component" value="Chromosome"/>
</dbReference>
<feature type="chain" id="PRO_5012636851" evidence="2">
    <location>
        <begin position="23"/>
        <end position="247"/>
    </location>
</feature>
<dbReference type="KEGG" id="fmr:Fuma_00263"/>
<organism evidence="3 4">
    <name type="scientific">Fuerstiella marisgermanici</name>
    <dbReference type="NCBI Taxonomy" id="1891926"/>
    <lineage>
        <taxon>Bacteria</taxon>
        <taxon>Pseudomonadati</taxon>
        <taxon>Planctomycetota</taxon>
        <taxon>Planctomycetia</taxon>
        <taxon>Planctomycetales</taxon>
        <taxon>Planctomycetaceae</taxon>
        <taxon>Fuerstiella</taxon>
    </lineage>
</organism>